<reference evidence="2" key="1">
    <citation type="submission" date="2023-04" db="EMBL/GenBank/DDBJ databases">
        <title>Phytophthora fragariaefolia NBRC 109709.</title>
        <authorList>
            <person name="Ichikawa N."/>
            <person name="Sato H."/>
            <person name="Tonouchi N."/>
        </authorList>
    </citation>
    <scope>NUCLEOTIDE SEQUENCE</scope>
    <source>
        <strain evidence="2">NBRC 109709</strain>
    </source>
</reference>
<dbReference type="Proteomes" id="UP001165121">
    <property type="component" value="Unassembled WGS sequence"/>
</dbReference>
<feature type="region of interest" description="Disordered" evidence="1">
    <location>
        <begin position="140"/>
        <end position="243"/>
    </location>
</feature>
<organism evidence="2 3">
    <name type="scientific">Phytophthora fragariaefolia</name>
    <dbReference type="NCBI Taxonomy" id="1490495"/>
    <lineage>
        <taxon>Eukaryota</taxon>
        <taxon>Sar</taxon>
        <taxon>Stramenopiles</taxon>
        <taxon>Oomycota</taxon>
        <taxon>Peronosporomycetes</taxon>
        <taxon>Peronosporales</taxon>
        <taxon>Peronosporaceae</taxon>
        <taxon>Phytophthora</taxon>
    </lineage>
</organism>
<feature type="compositionally biased region" description="Acidic residues" evidence="1">
    <location>
        <begin position="212"/>
        <end position="243"/>
    </location>
</feature>
<evidence type="ECO:0000313" key="3">
    <source>
        <dbReference type="Proteomes" id="UP001165121"/>
    </source>
</evidence>
<feature type="compositionally biased region" description="Low complexity" evidence="1">
    <location>
        <begin position="140"/>
        <end position="165"/>
    </location>
</feature>
<sequence>MFGVSTPGVDTVFSLNGLFAVCARVDTADMLLISPCLFGFDKTGYPPPLKEGATAPTRQNIKSLGGGLSAHRVSPTKVASTHLPDGGNGQMQIVSYFEWADEVWKHLPVHGTRRQQRLPWCPSASVEASSARLSVLLPAKAPAKSPSKSPATASTKAPAKSPAKTTPKKRALKVTPPTPVIASPEIATRVQPPRNARRPAESVDIPAANDQMDSEDEYDYRLEEDEGESDAEDTSEGSASEDE</sequence>
<protein>
    <submittedName>
        <fullName evidence="2">Unnamed protein product</fullName>
    </submittedName>
</protein>
<keyword evidence="3" id="KW-1185">Reference proteome</keyword>
<proteinExistence type="predicted"/>
<gene>
    <name evidence="2" type="ORF">Pfra01_000087500</name>
</gene>
<evidence type="ECO:0000313" key="2">
    <source>
        <dbReference type="EMBL" id="GMF16606.1"/>
    </source>
</evidence>
<dbReference type="EMBL" id="BSXT01000069">
    <property type="protein sequence ID" value="GMF16606.1"/>
    <property type="molecule type" value="Genomic_DNA"/>
</dbReference>
<dbReference type="AlphaFoldDB" id="A0A9W6TNG8"/>
<accession>A0A9W6TNG8</accession>
<comment type="caution">
    <text evidence="2">The sequence shown here is derived from an EMBL/GenBank/DDBJ whole genome shotgun (WGS) entry which is preliminary data.</text>
</comment>
<evidence type="ECO:0000256" key="1">
    <source>
        <dbReference type="SAM" id="MobiDB-lite"/>
    </source>
</evidence>
<name>A0A9W6TNG8_9STRA</name>